<dbReference type="Proteomes" id="UP000017753">
    <property type="component" value="Chromosome"/>
</dbReference>
<organism evidence="1 2">
    <name type="scientific">Pseudomonas putida S12</name>
    <dbReference type="NCBI Taxonomy" id="1215087"/>
    <lineage>
        <taxon>Bacteria</taxon>
        <taxon>Pseudomonadati</taxon>
        <taxon>Pseudomonadota</taxon>
        <taxon>Gammaproteobacteria</taxon>
        <taxon>Pseudomonadales</taxon>
        <taxon>Pseudomonadaceae</taxon>
        <taxon>Pseudomonas</taxon>
    </lineage>
</organism>
<reference evidence="1 2" key="1">
    <citation type="submission" date="2014-11" db="EMBL/GenBank/DDBJ databases">
        <title>Complete genome sequence of Pseudomonas putida S12 including megaplasmid pTTS12.</title>
        <authorList>
            <person name="Kuepper J."/>
            <person name="Ruijssenaars H.J."/>
            <person name="Blank L.M."/>
            <person name="de Winde J.H."/>
            <person name="Wierckx N."/>
        </authorList>
    </citation>
    <scope>NUCLEOTIDE SEQUENCE [LARGE SCALE GENOMIC DNA]</scope>
    <source>
        <strain evidence="1 2">S12</strain>
    </source>
</reference>
<dbReference type="Pfam" id="PF10765">
    <property type="entry name" value="Phage_P22_NinX"/>
    <property type="match status" value="1"/>
</dbReference>
<evidence type="ECO:0000313" key="2">
    <source>
        <dbReference type="Proteomes" id="UP000017753"/>
    </source>
</evidence>
<dbReference type="EMBL" id="CP009974">
    <property type="protein sequence ID" value="AJA15465.1"/>
    <property type="molecule type" value="Genomic_DNA"/>
</dbReference>
<accession>A0AA34RXQ3</accession>
<proteinExistence type="predicted"/>
<gene>
    <name evidence="1" type="ORF">RPPX_19615</name>
</gene>
<dbReference type="AlphaFoldDB" id="A0AA34RXQ3"/>
<sequence length="102" mass="11508">MPWRVFARYQGQAIEHTKRYNPWEDWALGGPLAVKYQVSLIPEAHEGPEGTEMSERWRASVYYKAGEHYGTDYCGTALIAACQAVVATEFGDTVQVPKELMP</sequence>
<evidence type="ECO:0000313" key="1">
    <source>
        <dbReference type="EMBL" id="AJA15465.1"/>
    </source>
</evidence>
<dbReference type="InterPro" id="IPR019701">
    <property type="entry name" value="Phage_P22_NinX"/>
</dbReference>
<reference evidence="1 2" key="2">
    <citation type="submission" date="2014-11" db="EMBL/GenBank/DDBJ databases">
        <title>Draft genome sequence of the solvent-tolerant Pseudomonas putida S12 including megaplasmid pTTS12.</title>
        <authorList>
            <person name="Wierckx N."/>
            <person name="Nijkamp J."/>
            <person name="Ballerstedt H."/>
            <person name="Siezen R.J."/>
            <person name="Wels M."/>
            <person name="de Ridder D."/>
            <person name="de Winde J.H."/>
            <person name="Ruijssenaars H.J."/>
        </authorList>
    </citation>
    <scope>NUCLEOTIDE SEQUENCE [LARGE SCALE GENOMIC DNA]</scope>
    <source>
        <strain evidence="1 2">S12</strain>
    </source>
</reference>
<protein>
    <recommendedName>
        <fullName evidence="3">DUF2591 domain-containing protein</fullName>
    </recommendedName>
</protein>
<name>A0AA34RXQ3_PSEPU</name>
<evidence type="ECO:0008006" key="3">
    <source>
        <dbReference type="Google" id="ProtNLM"/>
    </source>
</evidence>